<feature type="signal peptide" evidence="1">
    <location>
        <begin position="1"/>
        <end position="25"/>
    </location>
</feature>
<dbReference type="AlphaFoldDB" id="A0A7R8YPI7"/>
<dbReference type="InterPro" id="IPR006631">
    <property type="entry name" value="DM4_12"/>
</dbReference>
<keyword evidence="1" id="KW-0732">Signal</keyword>
<dbReference type="Pfam" id="PF07841">
    <property type="entry name" value="DM4_12"/>
    <property type="match status" value="1"/>
</dbReference>
<organism evidence="2 3">
    <name type="scientific">Hermetia illucens</name>
    <name type="common">Black soldier fly</name>
    <dbReference type="NCBI Taxonomy" id="343691"/>
    <lineage>
        <taxon>Eukaryota</taxon>
        <taxon>Metazoa</taxon>
        <taxon>Ecdysozoa</taxon>
        <taxon>Arthropoda</taxon>
        <taxon>Hexapoda</taxon>
        <taxon>Insecta</taxon>
        <taxon>Pterygota</taxon>
        <taxon>Neoptera</taxon>
        <taxon>Endopterygota</taxon>
        <taxon>Diptera</taxon>
        <taxon>Brachycera</taxon>
        <taxon>Stratiomyomorpha</taxon>
        <taxon>Stratiomyidae</taxon>
        <taxon>Hermetiinae</taxon>
        <taxon>Hermetia</taxon>
    </lineage>
</organism>
<name>A0A7R8YPI7_HERIL</name>
<gene>
    <name evidence="2" type="ORF">HERILL_LOCUS786</name>
</gene>
<dbReference type="SMART" id="SM00718">
    <property type="entry name" value="DM4_12"/>
    <property type="match status" value="1"/>
</dbReference>
<evidence type="ECO:0000313" key="3">
    <source>
        <dbReference type="Proteomes" id="UP000594454"/>
    </source>
</evidence>
<dbReference type="OrthoDB" id="8185446at2759"/>
<proteinExistence type="predicted"/>
<sequence>MLLRKLFTLASVGCCLLAVVGGLNAERVRRTTTSNILSRKRRYVAFPEGSSFTVAICLEGGIVGNPNLNILVYTVNWGVAYDLPNETWTLANIYGFKGENDAGNDAMEDDMTSDMASDMASNMTTDMASNMTSNMASDMASGVASDMATEAKTKRMFRRDLYKKIEILINSLGYNGKECIMKTLCETRKAFAPRNANMVERMLRTIFSFPKVRPFAREHREIHEYDMAYRSGKASNCSLLYPKCDFSILDFALGKYSFPYK</sequence>
<feature type="chain" id="PRO_5031378609" evidence="1">
    <location>
        <begin position="26"/>
        <end position="261"/>
    </location>
</feature>
<reference evidence="2 3" key="1">
    <citation type="submission" date="2020-11" db="EMBL/GenBank/DDBJ databases">
        <authorList>
            <person name="Wallbank WR R."/>
            <person name="Pardo Diaz C."/>
            <person name="Kozak K."/>
            <person name="Martin S."/>
            <person name="Jiggins C."/>
            <person name="Moest M."/>
            <person name="Warren A I."/>
            <person name="Generalovic N T."/>
            <person name="Byers J.R.P. K."/>
            <person name="Montejo-Kovacevich G."/>
            <person name="Yen C E."/>
        </authorList>
    </citation>
    <scope>NUCLEOTIDE SEQUENCE [LARGE SCALE GENOMIC DNA]</scope>
</reference>
<accession>A0A7R8YPI7</accession>
<dbReference type="PANTHER" id="PTHR21398">
    <property type="entry name" value="AGAP007094-PA"/>
    <property type="match status" value="1"/>
</dbReference>
<evidence type="ECO:0000256" key="1">
    <source>
        <dbReference type="SAM" id="SignalP"/>
    </source>
</evidence>
<dbReference type="EMBL" id="LR899009">
    <property type="protein sequence ID" value="CAD7077441.1"/>
    <property type="molecule type" value="Genomic_DNA"/>
</dbReference>
<dbReference type="PANTHER" id="PTHR21398:SF7">
    <property type="entry name" value="LP19941P"/>
    <property type="match status" value="1"/>
</dbReference>
<dbReference type="Proteomes" id="UP000594454">
    <property type="component" value="Chromosome 1"/>
</dbReference>
<keyword evidence="3" id="KW-1185">Reference proteome</keyword>
<evidence type="ECO:0000313" key="2">
    <source>
        <dbReference type="EMBL" id="CAD7077441.1"/>
    </source>
</evidence>
<protein>
    <submittedName>
        <fullName evidence="2">Uncharacterized protein</fullName>
    </submittedName>
</protein>
<dbReference type="InParanoid" id="A0A7R8YPI7"/>